<protein>
    <submittedName>
        <fullName evidence="1">Uncharacterized protein</fullName>
    </submittedName>
</protein>
<evidence type="ECO:0000313" key="1">
    <source>
        <dbReference type="EMBL" id="AYV85574.1"/>
    </source>
</evidence>
<accession>A0A3G5AG47</accession>
<sequence>MNHKYINSSQIANLDYPNLVNLLMNKISPYVRRCILERLNEINNQLIYEMEIPQNINIPENNDYANMRGTPEDFSRIGMPSSRKKDLAELKHPSAYVQNYSNQNQFQFNSPINPAKAPSGKINTISLDNIIDDLEKEKESESLDDKLEKISRLHKKIILDKKQRRKERNKL</sequence>
<dbReference type="EMBL" id="MK072459">
    <property type="protein sequence ID" value="AYV85574.1"/>
    <property type="molecule type" value="Genomic_DNA"/>
</dbReference>
<organism evidence="1">
    <name type="scientific">Satyrvirus sp</name>
    <dbReference type="NCBI Taxonomy" id="2487771"/>
    <lineage>
        <taxon>Viruses</taxon>
        <taxon>Varidnaviria</taxon>
        <taxon>Bamfordvirae</taxon>
        <taxon>Nucleocytoviricota</taxon>
        <taxon>Megaviricetes</taxon>
        <taxon>Imitervirales</taxon>
        <taxon>Mimiviridae</taxon>
        <taxon>Megamimivirinae</taxon>
    </lineage>
</organism>
<gene>
    <name evidence="1" type="ORF">Satyrvirus23_17</name>
</gene>
<proteinExistence type="predicted"/>
<reference evidence="1" key="1">
    <citation type="submission" date="2018-10" db="EMBL/GenBank/DDBJ databases">
        <title>Hidden diversity of soil giant viruses.</title>
        <authorList>
            <person name="Schulz F."/>
            <person name="Alteio L."/>
            <person name="Goudeau D."/>
            <person name="Ryan E.M."/>
            <person name="Malmstrom R.R."/>
            <person name="Blanchard J."/>
            <person name="Woyke T."/>
        </authorList>
    </citation>
    <scope>NUCLEOTIDE SEQUENCE</scope>
    <source>
        <strain evidence="1">SAV1</strain>
    </source>
</reference>
<name>A0A3G5AG47_9VIRU</name>